<dbReference type="ZFIN" id="ZDB-GENE-131119-12">
    <property type="gene designation" value="si:dkey-239b22.1"/>
</dbReference>
<keyword evidence="8" id="KW-0325">Glycoprotein</keyword>
<dbReference type="SMART" id="SM00215">
    <property type="entry name" value="VWC_out"/>
    <property type="match status" value="5"/>
</dbReference>
<dbReference type="Bgee" id="ENSDARG00000031588">
    <property type="expression patterns" value="Expressed in zone of skin and 6 other cell types or tissues"/>
</dbReference>
<evidence type="ECO:0000313" key="19">
    <source>
        <dbReference type="ZFIN" id="ZDB-GENE-131119-12"/>
    </source>
</evidence>
<dbReference type="SMART" id="SM00214">
    <property type="entry name" value="VWC"/>
    <property type="match status" value="4"/>
</dbReference>
<dbReference type="SUPFAM" id="SSF57567">
    <property type="entry name" value="Serine protease inhibitors"/>
    <property type="match status" value="6"/>
</dbReference>
<dbReference type="Pfam" id="PF08742">
    <property type="entry name" value="C8"/>
    <property type="match status" value="6"/>
</dbReference>
<dbReference type="SMART" id="SM00216">
    <property type="entry name" value="VWD"/>
    <property type="match status" value="6"/>
</dbReference>
<dbReference type="PANTHER" id="PTHR46160:SF9">
    <property type="entry name" value="PROTEIN PRY2-RELATED"/>
    <property type="match status" value="1"/>
</dbReference>
<evidence type="ECO:0000313" key="15">
    <source>
        <dbReference type="Ensembl" id="ENSDARP00000129201"/>
    </source>
</evidence>
<dbReference type="SMART" id="SM00832">
    <property type="entry name" value="C8"/>
    <property type="match status" value="6"/>
</dbReference>
<dbReference type="FunFam" id="2.10.25.10:FF:000055">
    <property type="entry name" value="alpha-tectorin isoform X1"/>
    <property type="match status" value="2"/>
</dbReference>
<keyword evidence="6 10" id="KW-0472">Membrane</keyword>
<dbReference type="InterPro" id="IPR014853">
    <property type="entry name" value="VWF/SSPO/ZAN-like_Cys-rich_dom"/>
</dbReference>
<evidence type="ECO:0000259" key="12">
    <source>
        <dbReference type="PROSITE" id="PS51034"/>
    </source>
</evidence>
<keyword evidence="4 11" id="KW-0732">Signal</keyword>
<reference evidence="15" key="2">
    <citation type="submission" date="2014-03" db="UniProtKB">
        <authorList>
            <consortium name="Ensembl"/>
        </authorList>
    </citation>
    <scope>IDENTIFICATION</scope>
    <source>
        <strain evidence="15">Tuebingen</strain>
    </source>
</reference>
<organism evidence="16 17">
    <name type="scientific">Danio rerio</name>
    <name type="common">Zebrafish</name>
    <name type="synonym">Brachydanio rerio</name>
    <dbReference type="NCBI Taxonomy" id="7955"/>
    <lineage>
        <taxon>Eukaryota</taxon>
        <taxon>Metazoa</taxon>
        <taxon>Chordata</taxon>
        <taxon>Craniata</taxon>
        <taxon>Vertebrata</taxon>
        <taxon>Euteleostomi</taxon>
        <taxon>Actinopterygii</taxon>
        <taxon>Neopterygii</taxon>
        <taxon>Teleostei</taxon>
        <taxon>Ostariophysi</taxon>
        <taxon>Cypriniformes</taxon>
        <taxon>Danionidae</taxon>
        <taxon>Danioninae</taxon>
        <taxon>Danio</taxon>
    </lineage>
</organism>
<dbReference type="CDD" id="cd19941">
    <property type="entry name" value="TIL"/>
    <property type="match status" value="6"/>
</dbReference>
<feature type="chain" id="PRO_5044692912" evidence="11">
    <location>
        <begin position="21"/>
        <end position="5336"/>
    </location>
</feature>
<proteinExistence type="predicted"/>
<dbReference type="GO" id="GO:0005886">
    <property type="term" value="C:plasma membrane"/>
    <property type="evidence" value="ECO:0007669"/>
    <property type="project" value="UniProtKB-SubCell"/>
</dbReference>
<dbReference type="AGR" id="ZFIN:ZDB-GENE-131119-12"/>
<feature type="domain" description="VWFD" evidence="14">
    <location>
        <begin position="3093"/>
        <end position="3274"/>
    </location>
</feature>
<dbReference type="Pfam" id="PF01826">
    <property type="entry name" value="TIL"/>
    <property type="match status" value="6"/>
</dbReference>
<feature type="domain" description="VWFD" evidence="14">
    <location>
        <begin position="3775"/>
        <end position="3954"/>
    </location>
</feature>
<evidence type="ECO:0000256" key="9">
    <source>
        <dbReference type="SAM" id="MobiDB-lite"/>
    </source>
</evidence>
<dbReference type="RefSeq" id="XP_009305155.1">
    <property type="nucleotide sequence ID" value="XM_009306880.4"/>
</dbReference>
<dbReference type="RefSeq" id="XP_017214053.1">
    <property type="nucleotide sequence ID" value="XM_017358564.3"/>
</dbReference>
<dbReference type="InterPro" id="IPR001846">
    <property type="entry name" value="VWF_type-D"/>
</dbReference>
<dbReference type="Pfam" id="PF00100">
    <property type="entry name" value="Zona_pellucida"/>
    <property type="match status" value="1"/>
</dbReference>
<dbReference type="PANTHER" id="PTHR46160">
    <property type="entry name" value="ALPHA-TECTORIN-RELATED"/>
    <property type="match status" value="1"/>
</dbReference>
<dbReference type="InterPro" id="IPR042235">
    <property type="entry name" value="ZP-C_dom"/>
</dbReference>
<evidence type="ECO:0000256" key="2">
    <source>
        <dbReference type="ARBA" id="ARBA00022475"/>
    </source>
</evidence>
<dbReference type="eggNOG" id="KOG1216">
    <property type="taxonomic scope" value="Eukaryota"/>
</dbReference>
<feature type="domain" description="NIDO" evidence="13">
    <location>
        <begin position="3576"/>
        <end position="3713"/>
    </location>
</feature>
<dbReference type="Gene3D" id="2.60.40.4100">
    <property type="entry name" value="Zona pellucida, ZP-C domain"/>
    <property type="match status" value="1"/>
</dbReference>
<dbReference type="eggNOG" id="KOG4291">
    <property type="taxonomic scope" value="Eukaryota"/>
</dbReference>
<sequence>MRFPISLCVSLLLLVNDALSNVTTDPCYNYESLDRPWRATDQYGLYICDDSFSWNGWYRLFYNGLDIRMPESCVSGGTCNTDISLWLNGSHPRVQDGVVTIHICGSNFLSGCCVDRFTPIKVKACPGNYYVYELLKPQYGCSAYCTDINTLPQTTPSPAVYTTPRPANNISMSDVTGHDPCHSYNVLDNYWRSTLNYLPLYGSISGYDDTRVAWQGWYRLFINGSSAQMPEWCFSSMSCGGFTSLWLGGSHPHLEDGVVTRDVYGSVNEQCSSYQSDPIQVKACPGNYYVYKLIKPNLSIPVPTYCAVPFSPPNTDPCHYYTSLDDPQRATDNFYSSNLCDYNVEWNGWYRLFYNGQSVQMPDSCVEIGMCGSPHPLSLDGSHPSLEDGVVTRQVCSPTWNDCCGYRSHPIQVKACSGNYYVYQFVKPQQCSSYCADVGSINIPTTMPSTTELAIIPVESTTDSYQALQFDPCNSYTVLDEPWRATDNRFTFDLRCDTYVSWNGWYRLFIHGQSVHMPDTCVDRLSCGTHAPLWLNGSHPQIEDGVVTRAVCGNWWGNCCAFQSYSIRVKACPENYYVYEFVSPSFCYGTYCADVRNTSISVSTAIPQTALAAFQIDPCYNYTSLDDPWRAIENQYSYNCDASLSWVGWYRLFLNGQNAQMPETCVDEMRCGTVAPLWLNGQHPKVEDGVVTRDVCGHWSGDCCNYIFDPMKVKACPGNYYVYEFKSPVFCSTAYCAELSNGTNNITVTPPTITTDVRTPVSEPCTQYSILDDGWRGLEVLGYNSPYNVHDDTLVEWSGWYRLYLNGTSAQLSEWCVSYSGCGGETGLYLNASHPKLEDGVVTRDVLGMSSGWYFSQCGNYRSNSIQVKACPGDYYVYELIKPSTLMPKPTYCTVAFNNTSNDPCYDYESLDRPWRATNESGFYICDGSFTWNGWYRLFYDGMNIRMPESCVSGGGCNTQNGLTLNGPHPHIEDGVVIREVCGSTWYSCCAFRSTPIRVKACPGDYYVYELADPMFSCSGYCIDVSTISQLPTTSPAAVTGSSITLNYDPCYNYNSLDNYWRSVYNNWLADGHGYDDSRVHWDGWYRLFINGSSAEIPEWCFSYMSCGGYVSLWLGDPHPQLEDGVVTRKVYGSVNNQCNNYRSDPIQVKACSGNYYVYKLIRPKPSIPAPVYCADSLNTPNTDPCYDYTGLDEPWRASNNSYFGSVCDYNVVWNGWYRLFYNGQSVQMQDSCVSNGMCGSYQPLWLNGSHPSLEDGVVTRQVCSPTWNDCCGYTSHPIQVKACPGNYFVYKFARPTFCSSYCIDVTRHNNILASTTAVTTTTPESTTLPSTTSEADAFDPCYNYTVLDDYWRSVNNTQSSTIRCDMYANWNGWYRLYISGQSAQMPDTCVNELRCSTHAPLWLNGEHPRVEDGVVTRSICGHWNNDCCFFHSNSIQVKACPGSYYVYEFVSPNFCHGTYCAEVTTQSFDPCFGYNVIDENWRDLRQNNYNYYSSRDDTLVEWRGWYRLYLYGKNAQLSEWCVTQTGCGGDTGLFLNGSHPRLEDGVVTREVLGTWSRSSWYWEWWWWWWNNMSHQCGFYESTSIQVKACPGDYYVYELVKPNASIFKPVYCTVAFDSTSNDPCYNYTSLDRPWRDTNESGLYVCDENFSWNGWYRLFYNGMNIRMPESCVSGGGCNTQNSLSLNGPHPQIGDGVVIREVCGSTWYGCCDLKSTPIRVKACPGDYYVYEFVKPPTYTCSGYCTDISTITEAFSSTSPASVIGSSMSTFSIDYDPCNDYNILDNYWRSTLSYGSQYQYDDGLIEWHGWYRLYLNGISAQMPEWCFTYISCGGFSSLWLGGPHPQLEDGVVTREVYASVNYQCSSNQSHPIQVKACPGNYYVYELKKPKPSIPAPTYCADPFTTPSVDPCYNYNSLDEPRRATHHSYYDKYYYYNVMCDYNVNWNGWYRLFYNGQSVQMPESCVSAGMCSTYYPLWLNGSHPQPEDGVVTREVCASSWSGCCDLKSHPIQVKACPGNYYVYEFVRPQICSAYCADISILNSTTTTNISSGPFYPFGVGDIETDRSDDGISSVIYFLRPFIFFEQTYNQVYISNNGFLTFDWPWYSYYPYQFPGYRGQDIIAPLWADIDNRFTGDISYQQYTSGSVISNATQDINQYFPDLRFSATWVFVVTWDRVPYYPNSRTETSFQVVFISDGHLSFILMNYGTVAPSHRFVQAGYDTSNSRYYFSITSSLQSDITNLNHSSNVDVPGRWAFRADNGLRGCQFNGFAVQLGDSFWSDATCQQKCICTNSGLQCSLEPCSYSQACRAAVFQYSCQNIPRQTCTISGDPHYYTFDYQVFHFQGTCTYVLSEACNNGLPYYRIEGKNEHRGSTHVSWTRMVRVLVYDEVIELVRDHNYEARINGSFAATPFSLRNGSIQVYQSGFSLAISTDFGLLVTYDAYSYVSISVPYDYQNATCGLCGNYNLRSDDDFRSPSGEILSSDVDFANSWKVDSDTDPECHNVRCTGLACAVCTTDERNRYSDTNHCGILGDVAGPFAACHSVLAPQTYIENCVYDLCLGQGYQPILCQALNVYATQCQQQGVHLGQWRQQGFCEIQCPEHSHFEPQGTGCPATCSNPSAPMNCPLPNQESCICDPGYILSAGVCVPQANCGCTFEGFYYTEGQSVVLDGDCGRQCVCSSMSMVCHQYQCGPGEVCEVHNGVRGCRPIGYATCSVEDLGSYHTFDGQIFRYAGACGLTLARVMGPSSLPHFVLTVEKIPRGLQDFARFLKFEAGGIQVSIELGEGSNVKVDGQMVGLPVSVDSGQIRIYHSSVRGFVLETNFGVTVRADWPHIVRITAPSTYNGTLGGLCGNLNGDIADEFYTPDGVLLNDTQLFAGSWRDGSLSAHCEEPFDSWVPGHFQSRSQFSQQCGIMALLDGPFAECSRTFNPQQRIADCVQLLEQTQGAKEALCEALRGYTLLCQQNRIAVEDWRNVTNCEPTCPENSHYEVCGTSCPASCPSLSFPFQCSLQCQEGCQCNDGNVLNGDHCVPPMGCGCHYSGKYYQAGQRFWHGEECQFSCVCDGITGNVQCTPSSCSEEEVCQVLDGEYGCHPRPQARCSASGDPHYKSFDGTFFDFQGTCRYVLATVCNDTTNLPHFQVDARNEPWHGLTVAITVEVFVNVSGHLVHMSQDMNGHSAVEIDGETRNLPILLDSGRVSVYSSGQYIYVSTDFGFIVSYGGSWTLNIIIPAEYSNVTCGLCGNFNGQSSDDFMTPSGDLVRSADQFGASWKVEDGLSCNDGCGNNCPLCQDQTTARSLCEIIRSSEGPFSFCHVSVDPQAYYDNCVFDVCLSGNRNNVLCRSIQTYASACQANNAVIYSWRESASCAMACSNNSHYELCGTDCGHTCASSIDASCDHTCSEGCFCNDGLVRSGGQCVSVEQCGCSYDGFYINVGERFWNLECSQVCQCFAPNDLRCSAYFCPPTMECTVRNGQRGCYEESTTYITTTRSSHPSGQSTINMTTTRPIPPAVFYPFGDGDTVNVPSDDGGSSVIYLLQQFIFFGQRYSQIYVNNNGDLTFNGQFYSYTPYRFPGYGSQDLIAPFWTDLDNRGNGVVTYRQYINGSVLTEATQDINQYFPDLSFSATWVFVATWDRVAYFPLSGTETSFQVVLISDGHFTFVLMNYGTIAPTQRTIQAGYDTINSKYHFSIPGSFSNNITNLTYSSNVNVPGRWAFRTDHGSRGCQFNGSAVQLGDSFWSDATCQQKCICTNSGLQCSPEPCSYSQACRPAAFQYSCQNIPRQTCTVSGDPHYYTFDNQVFHFQGTCTYVLSEACGIGLPYYRIEGKNEHRGSTHVSWTRMVRVFVYDEVIELVRGHNYEARVNGSFAATPFSLRNGSIQVYQSGFSLLISTDFGLLVTYDAFSYVRISVPYDYQNTTCGLCGNYNLQSDDDFHSPSGEILSSDVDFANSWKVDSDTDPECHNVRCTGLACAVCTTDETNRYSDTNHCGILGDVAGPFAACQSILAPQTYMENCVYDLCLGEGYQPILCQALNVYATQCQQQGVHLGQWRQQGFCEIQCPEHSHFEPQGTGCPATCSNPSAPMNCPLPNQESCICDHGYILSAGVCVPEANCGCTFEGFYYAEGQSVVLDGDCGRQCVCSRMSMICYQYQCGPGEVCEVHNGVRGCRPIGYATCSVEDLGSYHTFDGQIFRYAGACGLTLARVMGPSSLPHFVLTVEKVPRGLQDFSRFLKFEAGGIQVSIEMGEGSNVKVDGQMVGLPVSVGSGQIRIYHSSVRGFVLETNFGVTVRADWPHIVRITAPSTYNGTLGGLCGNLNGDIADEFYTPDGVLLNDTQLFAGSWRDGSLSAHCEDPFDSWEPGQFQSRSQFSQQCGIMALLDGPFAECSRTFNPQQRIADCVQLLEQTQGAKEALCEALRGYTLLCQQNGVAVEDWRNVTNCEPTCPENTHYEVCGTSCPASCPSLSFPFQCSLQCQEGCQCNDGNVLNGDHCVPPLGCGCHYSGKYYQAGQRFWHGEECQLYCTCDGTTGNVHCTPSSCREEEVCHVLDGEYGCHPRPQALCSASGDPHYKSFDGTFFDFQGTCRYVLATVCNDTIGLPHFQVDARNEPWHGLTVAITVEVFVNVSGHLVHMSQDMSGHSAVEVDGETRNLPILLDSGGLSVYSSGQYIYVSTDFGFVVSYGGSWTLNIIIPAEYSGVTCGLCGNFNGQSSDDFMTPSGDLVRSADQFGASWKIEDELPCNDGCGNNCPLCQDQTTARSLCEIIRSSEGPFSFCHVSVDPQAYYDDCVFDVCLSGNRNNVLCRSIQTYASACQANNAVIYPWRESASCAMACSNNSHYELCGTDCGHTCASSIDASCDHTCSEGCFCNDGLVRSGGQCVSVERCGCSYDGFYINVGEQFWDLECSQVCQCFAPNDMRCSAYFCSANMECTVRKGHRGCFDDSTTYLTTTTENLPAEESTTDMTTTTTSLPSDDSTTYLTTTRSNLPEAEEDHCSEFNCTENEHCEKKHGVYGCSCKKNHHRSHPSAADSFDFTETCENSHGSISLSRCQLFDAGFPSDILHLNNHNCRGKVRDGQVEFYFDNNEHVCGTSLTANGTHIIYENFIVGEPNTTGLLVSRAKALKLSFSCVYLQTQTLSMDINPLESTVHKTLPVGQGTYRVRMIPYQDAEFMHPFAGSVAAEVSKRIFVEIRVDGVDDNQFASVIDTCWATPVNDPHDSVRWDLIVDRCPNPNDDTVELVENGNSTVSRFSFEMFIFTANSTKVYLHCAIHLCLLTDNHCSVNCDSEHHRREERSADIHDSAHISLGPFTWSENDKDLLVPRQVLARAPYLSVSLTVLLISLLCLLIFL</sequence>
<dbReference type="STRING" id="7955.ENSDARP00000129201"/>
<dbReference type="PROSITE" id="PS51034">
    <property type="entry name" value="ZP_2"/>
    <property type="match status" value="1"/>
</dbReference>
<keyword evidence="7" id="KW-1015">Disulfide bond</keyword>
<evidence type="ECO:0000313" key="18">
    <source>
        <dbReference type="RefSeq" id="XP_017214053.1"/>
    </source>
</evidence>
<dbReference type="GeneTree" id="ENSGT00950000183155"/>
<name>A0A8M3AYM0_DANRE</name>
<evidence type="ECO:0000259" key="13">
    <source>
        <dbReference type="PROSITE" id="PS51220"/>
    </source>
</evidence>
<dbReference type="InterPro" id="IPR057774">
    <property type="entry name" value="D8C_UMOD/GP2/OIT3-like"/>
</dbReference>
<dbReference type="InterPro" id="IPR001507">
    <property type="entry name" value="ZP_dom"/>
</dbReference>
<dbReference type="Proteomes" id="UP000000437">
    <property type="component" value="Chromosome 12"/>
</dbReference>
<evidence type="ECO:0000256" key="10">
    <source>
        <dbReference type="SAM" id="Phobius"/>
    </source>
</evidence>
<dbReference type="Pfam" id="PF12714">
    <property type="entry name" value="TILa"/>
    <property type="match status" value="5"/>
</dbReference>
<dbReference type="HOGENOM" id="CLU_223213_0_0_1"/>
<keyword evidence="10" id="KW-1133">Transmembrane helix</keyword>
<dbReference type="PROSITE" id="PS51220">
    <property type="entry name" value="NIDO"/>
    <property type="match status" value="2"/>
</dbReference>
<dbReference type="PROSITE" id="PS51233">
    <property type="entry name" value="VWFD"/>
    <property type="match status" value="6"/>
</dbReference>
<dbReference type="InterPro" id="IPR003886">
    <property type="entry name" value="NIDO_dom"/>
</dbReference>
<feature type="domain" description="NIDO" evidence="13">
    <location>
        <begin position="2120"/>
        <end position="2257"/>
    </location>
</feature>
<keyword evidence="10" id="KW-0812">Transmembrane</keyword>
<dbReference type="Gene3D" id="2.60.40.3210">
    <property type="entry name" value="Zona pellucida, ZP-N domain"/>
    <property type="match status" value="1"/>
</dbReference>
<keyword evidence="16" id="KW-1185">Reference proteome</keyword>
<evidence type="ECO:0000256" key="11">
    <source>
        <dbReference type="SAM" id="SignalP"/>
    </source>
</evidence>
<feature type="domain" description="VWFD" evidence="14">
    <location>
        <begin position="4549"/>
        <end position="4730"/>
    </location>
</feature>
<accession>X1WG46</accession>
<evidence type="ECO:0000313" key="17">
    <source>
        <dbReference type="RefSeq" id="XP_009305155.1"/>
    </source>
</evidence>
<dbReference type="InterPro" id="IPR052749">
    <property type="entry name" value="Alpha-tectorin"/>
</dbReference>
<gene>
    <name evidence="15 19" type="primary">si:dkey-239b22.1</name>
</gene>
<dbReference type="SMART" id="SM00539">
    <property type="entry name" value="NIDO"/>
    <property type="match status" value="2"/>
</dbReference>
<evidence type="ECO:0000256" key="3">
    <source>
        <dbReference type="ARBA" id="ARBA00022536"/>
    </source>
</evidence>
<dbReference type="GO" id="GO:0007160">
    <property type="term" value="P:cell-matrix adhesion"/>
    <property type="evidence" value="ECO:0007669"/>
    <property type="project" value="InterPro"/>
</dbReference>
<dbReference type="Gene3D" id="2.10.25.10">
    <property type="entry name" value="Laminin"/>
    <property type="match status" value="6"/>
</dbReference>
<comment type="subcellular location">
    <subcellularLocation>
        <location evidence="1">Cell membrane</location>
    </subcellularLocation>
</comment>
<dbReference type="Ensembl" id="ENSDART00000156334.2">
    <property type="protein sequence ID" value="ENSDARP00000129201.1"/>
    <property type="gene ID" value="ENSDARG00000031588.9"/>
</dbReference>
<reference evidence="15 16" key="1">
    <citation type="journal article" date="2013" name="Nature">
        <title>The zebrafish reference genome sequence and its relationship to the human genome.</title>
        <authorList>
            <consortium name="Genome Reference Consortium Zebrafish"/>
            <person name="Howe K."/>
            <person name="Clark M.D."/>
            <person name="Torroja C.F."/>
            <person name="Torrance J."/>
            <person name="Berthelot C."/>
            <person name="Muffato M."/>
            <person name="Collins J.E."/>
            <person name="Humphray S."/>
            <person name="McLaren K."/>
            <person name="Matthews L."/>
            <person name="McLaren S."/>
            <person name="Sealy I."/>
            <person name="Caccamo M."/>
            <person name="Churcher C."/>
            <person name="Scott C."/>
            <person name="Barrett J.C."/>
            <person name="Koch R."/>
            <person name="Rauch G.J."/>
            <person name="White S."/>
            <person name="Chow W."/>
            <person name="Kilian B."/>
            <person name="Quintais L.T."/>
            <person name="Guerra-Assuncao J.A."/>
            <person name="Zhou Y."/>
            <person name="Gu Y."/>
            <person name="Yen J."/>
            <person name="Vogel J.H."/>
            <person name="Eyre T."/>
            <person name="Redmond S."/>
            <person name="Banerjee R."/>
            <person name="Chi J."/>
            <person name="Fu B."/>
            <person name="Langley E."/>
            <person name="Maguire S.F."/>
            <person name="Laird G.K."/>
            <person name="Lloyd D."/>
            <person name="Kenyon E."/>
            <person name="Donaldson S."/>
            <person name="Sehra H."/>
            <person name="Almeida-King J."/>
            <person name="Loveland J."/>
            <person name="Trevanion S."/>
            <person name="Jones M."/>
            <person name="Quail M."/>
            <person name="Willey D."/>
            <person name="Hunt A."/>
            <person name="Burton J."/>
            <person name="Sims S."/>
            <person name="McLay K."/>
            <person name="Plumb B."/>
            <person name="Davis J."/>
            <person name="Clee C."/>
            <person name="Oliver K."/>
            <person name="Clark R."/>
            <person name="Riddle C."/>
            <person name="Elliot D."/>
            <person name="Eliott D."/>
            <person name="Threadgold G."/>
            <person name="Harden G."/>
            <person name="Ware D."/>
            <person name="Begum S."/>
            <person name="Mortimore B."/>
            <person name="Mortimer B."/>
            <person name="Kerry G."/>
            <person name="Heath P."/>
            <person name="Phillimore B."/>
            <person name="Tracey A."/>
            <person name="Corby N."/>
            <person name="Dunn M."/>
            <person name="Johnson C."/>
            <person name="Wood J."/>
            <person name="Clark S."/>
            <person name="Pelan S."/>
            <person name="Griffiths G."/>
            <person name="Smith M."/>
            <person name="Glithero R."/>
            <person name="Howden P."/>
            <person name="Barker N."/>
            <person name="Lloyd C."/>
            <person name="Stevens C."/>
            <person name="Harley J."/>
            <person name="Holt K."/>
            <person name="Panagiotidis G."/>
            <person name="Lovell J."/>
            <person name="Beasley H."/>
            <person name="Henderson C."/>
            <person name="Gordon D."/>
            <person name="Auger K."/>
            <person name="Wright D."/>
            <person name="Collins J."/>
            <person name="Raisen C."/>
            <person name="Dyer L."/>
            <person name="Leung K."/>
            <person name="Robertson L."/>
            <person name="Ambridge K."/>
            <person name="Leongamornlert D."/>
            <person name="McGuire S."/>
            <person name="Gilderthorp R."/>
            <person name="Griffiths C."/>
            <person name="Manthravadi D."/>
            <person name="Nichol S."/>
            <person name="Barker G."/>
            <person name="Whitehead S."/>
            <person name="Kay M."/>
            <person name="Brown J."/>
            <person name="Murnane C."/>
            <person name="Gray E."/>
            <person name="Humphries M."/>
            <person name="Sycamore N."/>
            <person name="Barker D."/>
            <person name="Saunders D."/>
            <person name="Wallis J."/>
            <person name="Babbage A."/>
            <person name="Hammond S."/>
            <person name="Mashreghi-Mohammadi M."/>
            <person name="Barr L."/>
            <person name="Martin S."/>
            <person name="Wray P."/>
            <person name="Ellington A."/>
            <person name="Matthews N."/>
            <person name="Ellwood M."/>
            <person name="Woodmansey R."/>
            <person name="Clark G."/>
            <person name="Cooper J."/>
            <person name="Cooper J."/>
            <person name="Tromans A."/>
            <person name="Grafham D."/>
            <person name="Skuce C."/>
            <person name="Pandian R."/>
            <person name="Andrews R."/>
            <person name="Harrison E."/>
            <person name="Kimberley A."/>
            <person name="Garnett J."/>
            <person name="Fosker N."/>
            <person name="Hall R."/>
            <person name="Garner P."/>
            <person name="Kelly D."/>
            <person name="Bird C."/>
            <person name="Palmer S."/>
            <person name="Gehring I."/>
            <person name="Berger A."/>
            <person name="Dooley C.M."/>
            <person name="Ersan-Urun Z."/>
            <person name="Eser C."/>
            <person name="Geiger H."/>
            <person name="Geisler M."/>
            <person name="Karotki L."/>
            <person name="Kirn A."/>
            <person name="Konantz J."/>
            <person name="Konantz M."/>
            <person name="Oberlander M."/>
            <person name="Rudolph-Geiger S."/>
            <person name="Teucke M."/>
            <person name="Lanz C."/>
            <person name="Raddatz G."/>
            <person name="Osoegawa K."/>
            <person name="Zhu B."/>
            <person name="Rapp A."/>
            <person name="Widaa S."/>
            <person name="Langford C."/>
            <person name="Yang F."/>
            <person name="Schuster S.C."/>
            <person name="Carter N.P."/>
            <person name="Harrow J."/>
            <person name="Ning Z."/>
            <person name="Herrero J."/>
            <person name="Searle S.M."/>
            <person name="Enright A."/>
            <person name="Geisler R."/>
            <person name="Plasterk R.H."/>
            <person name="Lee C."/>
            <person name="Westerfield M."/>
            <person name="de Jong P.J."/>
            <person name="Zon L.I."/>
            <person name="Postlethwait J.H."/>
            <person name="Nusslein-Volhard C."/>
            <person name="Hubbard T.J."/>
            <person name="Roest Crollius H."/>
            <person name="Rogers J."/>
            <person name="Stemple D.L."/>
        </authorList>
    </citation>
    <scope>NUCLEOTIDE SEQUENCE [LARGE SCALE GENOMIC DNA]</scope>
    <source>
        <strain evidence="15">Tuebingen</strain>
    </source>
</reference>
<feature type="domain" description="ZP" evidence="12">
    <location>
        <begin position="5024"/>
        <end position="5278"/>
    </location>
</feature>
<accession>A0A8M3AYM0</accession>
<dbReference type="InterPro" id="IPR055355">
    <property type="entry name" value="ZP-C"/>
</dbReference>
<evidence type="ECO:0000256" key="8">
    <source>
        <dbReference type="ARBA" id="ARBA00023180"/>
    </source>
</evidence>
<feature type="region of interest" description="Disordered" evidence="9">
    <location>
        <begin position="4941"/>
        <end position="4966"/>
    </location>
</feature>
<feature type="signal peptide" evidence="11">
    <location>
        <begin position="1"/>
        <end position="20"/>
    </location>
</feature>
<evidence type="ECO:0000256" key="1">
    <source>
        <dbReference type="ARBA" id="ARBA00004236"/>
    </source>
</evidence>
<evidence type="ECO:0000256" key="4">
    <source>
        <dbReference type="ARBA" id="ARBA00022729"/>
    </source>
</evidence>
<dbReference type="Pfam" id="PF23283">
    <property type="entry name" value="D8C_UMOD"/>
    <property type="match status" value="14"/>
</dbReference>
<dbReference type="SMART" id="SM00241">
    <property type="entry name" value="ZP"/>
    <property type="match status" value="1"/>
</dbReference>
<evidence type="ECO:0000256" key="7">
    <source>
        <dbReference type="ARBA" id="ARBA00023157"/>
    </source>
</evidence>
<feature type="domain" description="VWFD" evidence="14">
    <location>
        <begin position="2319"/>
        <end position="2498"/>
    </location>
</feature>
<keyword evidence="5" id="KW-0677">Repeat</keyword>
<evidence type="ECO:0000259" key="14">
    <source>
        <dbReference type="PROSITE" id="PS51233"/>
    </source>
</evidence>
<feature type="domain" description="VWFD" evidence="14">
    <location>
        <begin position="2708"/>
        <end position="2886"/>
    </location>
</feature>
<dbReference type="Pfam" id="PF00094">
    <property type="entry name" value="VWD"/>
    <property type="match status" value="6"/>
</dbReference>
<evidence type="ECO:0000256" key="6">
    <source>
        <dbReference type="ARBA" id="ARBA00023136"/>
    </source>
</evidence>
<keyword evidence="2" id="KW-1003">Cell membrane</keyword>
<dbReference type="EMBL" id="CU459152">
    <property type="status" value="NOT_ANNOTATED_CDS"/>
    <property type="molecule type" value="Genomic_DNA"/>
</dbReference>
<dbReference type="InterPro" id="IPR036084">
    <property type="entry name" value="Ser_inhib-like_sf"/>
</dbReference>
<dbReference type="InterPro" id="IPR025615">
    <property type="entry name" value="TILa_dom"/>
</dbReference>
<dbReference type="EMBL" id="CR450815">
    <property type="status" value="NOT_ANNOTATED_CDS"/>
    <property type="molecule type" value="Genomic_DNA"/>
</dbReference>
<protein>
    <submittedName>
        <fullName evidence="15">Si:dkey-239b22.1</fullName>
    </submittedName>
    <submittedName>
        <fullName evidence="17 18">Uncharacterized protein si:ch211-39f2.3</fullName>
    </submittedName>
</protein>
<dbReference type="PaxDb" id="7955-ENSDARP00000129201"/>
<reference evidence="17 18" key="3">
    <citation type="submission" date="2025-04" db="UniProtKB">
        <authorList>
            <consortium name="RefSeq"/>
        </authorList>
    </citation>
    <scope>IDENTIFICATION</scope>
    <source>
        <strain evidence="17 18">Tuebingen</strain>
    </source>
</reference>
<dbReference type="Pfam" id="PF06119">
    <property type="entry name" value="NIDO"/>
    <property type="match status" value="2"/>
</dbReference>
<feature type="domain" description="VWFD" evidence="14">
    <location>
        <begin position="4164"/>
        <end position="4342"/>
    </location>
</feature>
<evidence type="ECO:0000313" key="16">
    <source>
        <dbReference type="Proteomes" id="UP000000437"/>
    </source>
</evidence>
<dbReference type="KEGG" id="dre:100330672"/>
<evidence type="ECO:0000256" key="5">
    <source>
        <dbReference type="ARBA" id="ARBA00022737"/>
    </source>
</evidence>
<keyword evidence="3" id="KW-0245">EGF-like domain</keyword>
<dbReference type="OrthoDB" id="3438930at2759"/>
<dbReference type="OMA" id="CCTDFDS"/>
<feature type="transmembrane region" description="Helical" evidence="10">
    <location>
        <begin position="5315"/>
        <end position="5335"/>
    </location>
</feature>
<dbReference type="InterPro" id="IPR001007">
    <property type="entry name" value="VWF_dom"/>
</dbReference>
<dbReference type="InterPro" id="IPR002919">
    <property type="entry name" value="TIL_dom"/>
</dbReference>
<feature type="compositionally biased region" description="Low complexity" evidence="9">
    <location>
        <begin position="4949"/>
        <end position="4966"/>
    </location>
</feature>